<name>A0A3P7NVT4_DIBLA</name>
<organism evidence="1 2">
    <name type="scientific">Dibothriocephalus latus</name>
    <name type="common">Fish tapeworm</name>
    <name type="synonym">Diphyllobothrium latum</name>
    <dbReference type="NCBI Taxonomy" id="60516"/>
    <lineage>
        <taxon>Eukaryota</taxon>
        <taxon>Metazoa</taxon>
        <taxon>Spiralia</taxon>
        <taxon>Lophotrochozoa</taxon>
        <taxon>Platyhelminthes</taxon>
        <taxon>Cestoda</taxon>
        <taxon>Eucestoda</taxon>
        <taxon>Diphyllobothriidea</taxon>
        <taxon>Diphyllobothriidae</taxon>
        <taxon>Dibothriocephalus</taxon>
    </lineage>
</organism>
<protein>
    <submittedName>
        <fullName evidence="1">Uncharacterized protein</fullName>
    </submittedName>
</protein>
<dbReference type="AlphaFoldDB" id="A0A3P7NVT4"/>
<sequence length="104" mass="11972">CVTSRDDLWWWIWRTGHPLISSYEYRESKDQFPVVEDCIKRGFGLTASSLLGEIQRHGTHGPDDSKLGQTIWVDFPLMIWETTAMLAQRESAGAIRTRFESVEA</sequence>
<gene>
    <name evidence="1" type="ORF">DILT_LOCUS18167</name>
</gene>
<dbReference type="EMBL" id="UYRU01097889">
    <property type="protein sequence ID" value="VDN40188.1"/>
    <property type="molecule type" value="Genomic_DNA"/>
</dbReference>
<evidence type="ECO:0000313" key="2">
    <source>
        <dbReference type="Proteomes" id="UP000281553"/>
    </source>
</evidence>
<reference evidence="1 2" key="1">
    <citation type="submission" date="2018-11" db="EMBL/GenBank/DDBJ databases">
        <authorList>
            <consortium name="Pathogen Informatics"/>
        </authorList>
    </citation>
    <scope>NUCLEOTIDE SEQUENCE [LARGE SCALE GENOMIC DNA]</scope>
</reference>
<accession>A0A3P7NVT4</accession>
<evidence type="ECO:0000313" key="1">
    <source>
        <dbReference type="EMBL" id="VDN40188.1"/>
    </source>
</evidence>
<feature type="non-terminal residue" evidence="1">
    <location>
        <position position="1"/>
    </location>
</feature>
<dbReference type="Proteomes" id="UP000281553">
    <property type="component" value="Unassembled WGS sequence"/>
</dbReference>
<keyword evidence="2" id="KW-1185">Reference proteome</keyword>
<proteinExistence type="predicted"/>